<comment type="caution">
    <text evidence="2">The sequence shown here is derived from an EMBL/GenBank/DDBJ whole genome shotgun (WGS) entry which is preliminary data.</text>
</comment>
<feature type="transmembrane region" description="Helical" evidence="1">
    <location>
        <begin position="52"/>
        <end position="71"/>
    </location>
</feature>
<dbReference type="Proteomes" id="UP001181693">
    <property type="component" value="Unassembled WGS sequence"/>
</dbReference>
<gene>
    <name evidence="2" type="ORF">GDO54_018024</name>
</gene>
<dbReference type="AlphaFoldDB" id="A0AAV3AAY4"/>
<keyword evidence="1" id="KW-1133">Transmembrane helix</keyword>
<evidence type="ECO:0000313" key="3">
    <source>
        <dbReference type="Proteomes" id="UP001181693"/>
    </source>
</evidence>
<evidence type="ECO:0000256" key="1">
    <source>
        <dbReference type="SAM" id="Phobius"/>
    </source>
</evidence>
<keyword evidence="3" id="KW-1185">Reference proteome</keyword>
<sequence length="86" mass="9128">MIESPMTTNCLFLPAFPSPPLLLVLLPWLLGVAVTCRVAPTGSATCKSSHNFANMLGCSNPGLAFLFWVPLPLPLVTLTQLPTCSS</sequence>
<keyword evidence="1" id="KW-0472">Membrane</keyword>
<evidence type="ECO:0000313" key="2">
    <source>
        <dbReference type="EMBL" id="DBA21377.1"/>
    </source>
</evidence>
<organism evidence="2 3">
    <name type="scientific">Pyxicephalus adspersus</name>
    <name type="common">African bullfrog</name>
    <dbReference type="NCBI Taxonomy" id="30357"/>
    <lineage>
        <taxon>Eukaryota</taxon>
        <taxon>Metazoa</taxon>
        <taxon>Chordata</taxon>
        <taxon>Craniata</taxon>
        <taxon>Vertebrata</taxon>
        <taxon>Euteleostomi</taxon>
        <taxon>Amphibia</taxon>
        <taxon>Batrachia</taxon>
        <taxon>Anura</taxon>
        <taxon>Neobatrachia</taxon>
        <taxon>Ranoidea</taxon>
        <taxon>Pyxicephalidae</taxon>
        <taxon>Pyxicephalinae</taxon>
        <taxon>Pyxicephalus</taxon>
    </lineage>
</organism>
<protein>
    <submittedName>
        <fullName evidence="2">Uncharacterized protein</fullName>
    </submittedName>
</protein>
<feature type="transmembrane region" description="Helical" evidence="1">
    <location>
        <begin position="20"/>
        <end position="40"/>
    </location>
</feature>
<keyword evidence="1" id="KW-0812">Transmembrane</keyword>
<name>A0AAV3AAY4_PYXAD</name>
<proteinExistence type="predicted"/>
<dbReference type="EMBL" id="DYDO01000007">
    <property type="protein sequence ID" value="DBA21377.1"/>
    <property type="molecule type" value="Genomic_DNA"/>
</dbReference>
<accession>A0AAV3AAY4</accession>
<reference evidence="2" key="1">
    <citation type="thesis" date="2020" institute="ProQuest LLC" country="789 East Eisenhower Parkway, Ann Arbor, MI, USA">
        <title>Comparative Genomics and Chromosome Evolution.</title>
        <authorList>
            <person name="Mudd A.B."/>
        </authorList>
    </citation>
    <scope>NUCLEOTIDE SEQUENCE</scope>
    <source>
        <strain evidence="2">1538</strain>
        <tissue evidence="2">Blood</tissue>
    </source>
</reference>